<evidence type="ECO:0000313" key="1">
    <source>
        <dbReference type="EMBL" id="KAL0150815.1"/>
    </source>
</evidence>
<sequence length="50" mass="5678">RNEEHLSVPRGSVPAAAEARRRLSLWGLQADLADELTRGFPFRAYRPGMR</sequence>
<evidence type="ECO:0000313" key="2">
    <source>
        <dbReference type="Proteomes" id="UP001529510"/>
    </source>
</evidence>
<name>A0ABD0ML08_CIRMR</name>
<dbReference type="AlphaFoldDB" id="A0ABD0ML08"/>
<dbReference type="EMBL" id="JAMKFB020000272">
    <property type="protein sequence ID" value="KAL0150815.1"/>
    <property type="molecule type" value="Genomic_DNA"/>
</dbReference>
<comment type="caution">
    <text evidence="1">The sequence shown here is derived from an EMBL/GenBank/DDBJ whole genome shotgun (WGS) entry which is preliminary data.</text>
</comment>
<feature type="non-terminal residue" evidence="1">
    <location>
        <position position="50"/>
    </location>
</feature>
<accession>A0ABD0ML08</accession>
<dbReference type="Proteomes" id="UP001529510">
    <property type="component" value="Unassembled WGS sequence"/>
</dbReference>
<protein>
    <submittedName>
        <fullName evidence="1">Uncharacterized protein</fullName>
    </submittedName>
</protein>
<reference evidence="1 2" key="1">
    <citation type="submission" date="2024-05" db="EMBL/GenBank/DDBJ databases">
        <title>Genome sequencing and assembly of Indian major carp, Cirrhinus mrigala (Hamilton, 1822).</title>
        <authorList>
            <person name="Mohindra V."/>
            <person name="Chowdhury L.M."/>
            <person name="Lal K."/>
            <person name="Jena J.K."/>
        </authorList>
    </citation>
    <scope>NUCLEOTIDE SEQUENCE [LARGE SCALE GENOMIC DNA]</scope>
    <source>
        <strain evidence="1">CM1030</strain>
        <tissue evidence="1">Blood</tissue>
    </source>
</reference>
<organism evidence="1 2">
    <name type="scientific">Cirrhinus mrigala</name>
    <name type="common">Mrigala</name>
    <dbReference type="NCBI Taxonomy" id="683832"/>
    <lineage>
        <taxon>Eukaryota</taxon>
        <taxon>Metazoa</taxon>
        <taxon>Chordata</taxon>
        <taxon>Craniata</taxon>
        <taxon>Vertebrata</taxon>
        <taxon>Euteleostomi</taxon>
        <taxon>Actinopterygii</taxon>
        <taxon>Neopterygii</taxon>
        <taxon>Teleostei</taxon>
        <taxon>Ostariophysi</taxon>
        <taxon>Cypriniformes</taxon>
        <taxon>Cyprinidae</taxon>
        <taxon>Labeoninae</taxon>
        <taxon>Labeonini</taxon>
        <taxon>Cirrhinus</taxon>
    </lineage>
</organism>
<keyword evidence="2" id="KW-1185">Reference proteome</keyword>
<gene>
    <name evidence="1" type="ORF">M9458_053897</name>
</gene>
<feature type="non-terminal residue" evidence="1">
    <location>
        <position position="1"/>
    </location>
</feature>
<proteinExistence type="predicted"/>